<reference evidence="2" key="1">
    <citation type="journal article" date="2022" name="Mol. Ecol. Resour.">
        <title>The genomes of chicory, endive, great burdock and yacon provide insights into Asteraceae palaeo-polyploidization history and plant inulin production.</title>
        <authorList>
            <person name="Fan W."/>
            <person name="Wang S."/>
            <person name="Wang H."/>
            <person name="Wang A."/>
            <person name="Jiang F."/>
            <person name="Liu H."/>
            <person name="Zhao H."/>
            <person name="Xu D."/>
            <person name="Zhang Y."/>
        </authorList>
    </citation>
    <scope>NUCLEOTIDE SEQUENCE [LARGE SCALE GENOMIC DNA]</scope>
    <source>
        <strain evidence="2">cv. Niubang</strain>
    </source>
</reference>
<keyword evidence="2" id="KW-1185">Reference proteome</keyword>
<evidence type="ECO:0000313" key="2">
    <source>
        <dbReference type="Proteomes" id="UP001055879"/>
    </source>
</evidence>
<reference evidence="1 2" key="2">
    <citation type="journal article" date="2022" name="Mol. Ecol. Resour.">
        <title>The genomes of chicory, endive, great burdock and yacon provide insights into Asteraceae paleo-polyploidization history and plant inulin production.</title>
        <authorList>
            <person name="Fan W."/>
            <person name="Wang S."/>
            <person name="Wang H."/>
            <person name="Wang A."/>
            <person name="Jiang F."/>
            <person name="Liu H."/>
            <person name="Zhao H."/>
            <person name="Xu D."/>
            <person name="Zhang Y."/>
        </authorList>
    </citation>
    <scope>NUCLEOTIDE SEQUENCE [LARGE SCALE GENOMIC DNA]</scope>
    <source>
        <strain evidence="2">cv. Niubang</strain>
    </source>
</reference>
<name>A0ACB8YEX2_ARCLA</name>
<gene>
    <name evidence="1" type="ORF">L6452_33505</name>
</gene>
<organism evidence="1 2">
    <name type="scientific">Arctium lappa</name>
    <name type="common">Greater burdock</name>
    <name type="synonym">Lappa major</name>
    <dbReference type="NCBI Taxonomy" id="4217"/>
    <lineage>
        <taxon>Eukaryota</taxon>
        <taxon>Viridiplantae</taxon>
        <taxon>Streptophyta</taxon>
        <taxon>Embryophyta</taxon>
        <taxon>Tracheophyta</taxon>
        <taxon>Spermatophyta</taxon>
        <taxon>Magnoliopsida</taxon>
        <taxon>eudicotyledons</taxon>
        <taxon>Gunneridae</taxon>
        <taxon>Pentapetalae</taxon>
        <taxon>asterids</taxon>
        <taxon>campanulids</taxon>
        <taxon>Asterales</taxon>
        <taxon>Asteraceae</taxon>
        <taxon>Carduoideae</taxon>
        <taxon>Cardueae</taxon>
        <taxon>Arctiinae</taxon>
        <taxon>Arctium</taxon>
    </lineage>
</organism>
<dbReference type="EMBL" id="CM042058">
    <property type="protein sequence ID" value="KAI3684284.1"/>
    <property type="molecule type" value="Genomic_DNA"/>
</dbReference>
<dbReference type="Proteomes" id="UP001055879">
    <property type="component" value="Linkage Group LG12"/>
</dbReference>
<protein>
    <submittedName>
        <fullName evidence="1">Uncharacterized protein</fullName>
    </submittedName>
</protein>
<accession>A0ACB8YEX2</accession>
<proteinExistence type="predicted"/>
<evidence type="ECO:0000313" key="1">
    <source>
        <dbReference type="EMBL" id="KAI3684284.1"/>
    </source>
</evidence>
<sequence length="648" mass="70558">MYFFFMGVTNVPSLRIPAIIVIEAGFYGSSLFLAMAKEKVKPLMSSFTSKGEVFAALLPNGVLKVWNTSDGNLLAEWKQPDGESDVQFSCIACSFVGKKRRKENSTCLVALGTDDGEVFTINATAAEMKWKSSGHHHGRIAALSFANKGRKLCVISTDGKTCEMNSETGELLKETKIPKKYISSSVYFSDDKILAAANTKVRVLSLEDGKELLKFSTDEGPVQHMFMLEDTNVVITSGLGDKNLQVWKNEASTEIVTSGPILSMRHPPLAIECKNGSNGDDLAVLSVSESGVAYIWNLKNSSEENIVPAKIKVEASKSETDPNVSGKKKRHTSILAARLSSVDSDDRVTTLIVYGSINSPQFTSVDVTSPGEDIVIDARVDVLENGVNDGKDQKDVRGRKRTASDADSGNAVLKSDNDHGDPMDGVQIDNDIDEPTMGEKLASLNITNNEGGSEEKAETSPAKPPSADSVHVLLKQALHADDRSLLLDCLFRQDEKVIRNSVYLLNPSDVFKLLESLISMIQSRGTVLACALPWLKSLLLQHASSIMSQESSLIALNSLYQLIESRISTFNPALQLSSCLDLLYTKTLDDGVDEEGPLEPIIYEDVSDEDDEGSEEDDDKMETDDEDNEELEAVSNVSDLEGSDDMAD</sequence>
<comment type="caution">
    <text evidence="1">The sequence shown here is derived from an EMBL/GenBank/DDBJ whole genome shotgun (WGS) entry which is preliminary data.</text>
</comment>